<dbReference type="eggNOG" id="ENOG5032E8G">
    <property type="taxonomic scope" value="Bacteria"/>
</dbReference>
<reference evidence="3 4" key="1">
    <citation type="submission" date="2017-04" db="EMBL/GenBank/DDBJ databases">
        <title>Complete genome sequence of the Campylobacter cuniculorum type strain LMG24588.</title>
        <authorList>
            <person name="Miller W.G."/>
            <person name="Yee E."/>
            <person name="Revez J."/>
            <person name="Bono J.L."/>
            <person name="Rossi M."/>
        </authorList>
    </citation>
    <scope>NUCLEOTIDE SEQUENCE [LARGE SCALE GENOMIC DNA]</scope>
    <source>
        <strain evidence="3 4">LMG 24588</strain>
    </source>
</reference>
<protein>
    <submittedName>
        <fullName evidence="3">Uncharacterized protein</fullName>
    </submittedName>
</protein>
<evidence type="ECO:0000313" key="4">
    <source>
        <dbReference type="Proteomes" id="UP000192902"/>
    </source>
</evidence>
<dbReference type="AlphaFoldDB" id="A0A1W6BYJ0"/>
<proteinExistence type="predicted"/>
<sequence>MPNNKDLDSYEEDTLYDDYELYNSYSKNNTNTQEKEEEEKFAQYTKFFNEEEKLNEKIQKKEQEIEDKKEFIEELSSPLEKREFVNESIENIRKDEKINEALDYKEVLEMNEHQSKQTEKELNQTQENIKNAQEKLKELEEKKAYEEKAEELKDSKHDENYYKKYLEEQEKELERLQKELEKLKEERERLQDNFNKSLENLLNSTDLCSLTQTLKEMDKALALLTKQTKQVYELKAEERQKKLEKALTHTPEVKEVVKEFIHEMYETEKTLKEGRSQMDKEKDAFIELDKMIKKDNLNLKDIERLEHFYKNIDEKSPHFKENYPKSYEKGLKTIKTAKEKLKTQFKEQNQGRSL</sequence>
<organism evidence="3 4">
    <name type="scientific">Campylobacter cuniculorum DSM 23162 = LMG 24588</name>
    <dbReference type="NCBI Taxonomy" id="1121267"/>
    <lineage>
        <taxon>Bacteria</taxon>
        <taxon>Pseudomonadati</taxon>
        <taxon>Campylobacterota</taxon>
        <taxon>Epsilonproteobacteria</taxon>
        <taxon>Campylobacterales</taxon>
        <taxon>Campylobacteraceae</taxon>
        <taxon>Campylobacter</taxon>
    </lineage>
</organism>
<feature type="coiled-coil region" evidence="1">
    <location>
        <begin position="44"/>
        <end position="75"/>
    </location>
</feature>
<evidence type="ECO:0000313" key="3">
    <source>
        <dbReference type="EMBL" id="ARJ57100.1"/>
    </source>
</evidence>
<dbReference type="Proteomes" id="UP000192902">
    <property type="component" value="Chromosome"/>
</dbReference>
<dbReference type="OrthoDB" id="5351764at2"/>
<feature type="compositionally biased region" description="Basic and acidic residues" evidence="2">
    <location>
        <begin position="111"/>
        <end position="122"/>
    </location>
</feature>
<dbReference type="RefSeq" id="WP_035175878.1">
    <property type="nucleotide sequence ID" value="NZ_CP020867.1"/>
</dbReference>
<evidence type="ECO:0000256" key="1">
    <source>
        <dbReference type="SAM" id="Coils"/>
    </source>
</evidence>
<dbReference type="EMBL" id="CP020867">
    <property type="protein sequence ID" value="ARJ57100.1"/>
    <property type="molecule type" value="Genomic_DNA"/>
</dbReference>
<feature type="region of interest" description="Disordered" evidence="2">
    <location>
        <begin position="111"/>
        <end position="135"/>
    </location>
</feature>
<dbReference type="KEGG" id="ccun:CCUN_1517"/>
<keyword evidence="1" id="KW-0175">Coiled coil</keyword>
<name>A0A1W6BYJ0_9BACT</name>
<evidence type="ECO:0000256" key="2">
    <source>
        <dbReference type="SAM" id="MobiDB-lite"/>
    </source>
</evidence>
<dbReference type="STRING" id="1121267.CCUN_1517"/>
<accession>A0A1W6BYJ0</accession>
<gene>
    <name evidence="3" type="ORF">CCUN_1517</name>
</gene>